<gene>
    <name evidence="2" type="ORF">HQN79_07195</name>
</gene>
<evidence type="ECO:0000313" key="3">
    <source>
        <dbReference type="Proteomes" id="UP000504724"/>
    </source>
</evidence>
<proteinExistence type="predicted"/>
<keyword evidence="1" id="KW-0732">Signal</keyword>
<dbReference type="EMBL" id="CP054020">
    <property type="protein sequence ID" value="QKI89365.1"/>
    <property type="molecule type" value="Genomic_DNA"/>
</dbReference>
<feature type="chain" id="PRO_5028999928" evidence="1">
    <location>
        <begin position="22"/>
        <end position="113"/>
    </location>
</feature>
<accession>A0A7D4T170</accession>
<dbReference type="AlphaFoldDB" id="A0A7D4T170"/>
<dbReference type="Proteomes" id="UP000504724">
    <property type="component" value="Chromosome"/>
</dbReference>
<name>A0A7D4T170_9GAMM</name>
<sequence>MKKSALLLAGYLLCSPVIAHADWWEDTKEAAGNAWTTSKEKVSEWTQDAKESETMQSVKEGAKGVVDTVSDRQTYVNAWESTKEAASGAADTVSDAFNKVHEENVHDEIGPEK</sequence>
<reference evidence="2 3" key="1">
    <citation type="submission" date="2020-05" db="EMBL/GenBank/DDBJ databases">
        <title>Thiomicrorhabdus sediminis sp.nov. and Thiomicrorhabdus xiamenensis sp.nov., novel sulfur-oxidizing bacteria isolated from coastal sediment.</title>
        <authorList>
            <person name="Liu X."/>
        </authorList>
    </citation>
    <scope>NUCLEOTIDE SEQUENCE [LARGE SCALE GENOMIC DNA]</scope>
    <source>
        <strain evidence="2 3">G2</strain>
    </source>
</reference>
<dbReference type="RefSeq" id="WP_173285263.1">
    <property type="nucleotide sequence ID" value="NZ_CP054020.1"/>
</dbReference>
<evidence type="ECO:0000256" key="1">
    <source>
        <dbReference type="SAM" id="SignalP"/>
    </source>
</evidence>
<evidence type="ECO:0000313" key="2">
    <source>
        <dbReference type="EMBL" id="QKI89365.1"/>
    </source>
</evidence>
<dbReference type="KEGG" id="txa:HQN79_07195"/>
<protein>
    <submittedName>
        <fullName evidence="2">Uncharacterized protein</fullName>
    </submittedName>
</protein>
<feature type="signal peptide" evidence="1">
    <location>
        <begin position="1"/>
        <end position="21"/>
    </location>
</feature>
<organism evidence="2 3">
    <name type="scientific">Thiomicrorhabdus xiamenensis</name>
    <dbReference type="NCBI Taxonomy" id="2739063"/>
    <lineage>
        <taxon>Bacteria</taxon>
        <taxon>Pseudomonadati</taxon>
        <taxon>Pseudomonadota</taxon>
        <taxon>Gammaproteobacteria</taxon>
        <taxon>Thiotrichales</taxon>
        <taxon>Piscirickettsiaceae</taxon>
        <taxon>Thiomicrorhabdus</taxon>
    </lineage>
</organism>
<keyword evidence="3" id="KW-1185">Reference proteome</keyword>